<dbReference type="Proteomes" id="UP000276133">
    <property type="component" value="Unassembled WGS sequence"/>
</dbReference>
<dbReference type="AlphaFoldDB" id="A0A3M7QU60"/>
<organism evidence="2 3">
    <name type="scientific">Brachionus plicatilis</name>
    <name type="common">Marine rotifer</name>
    <name type="synonym">Brachionus muelleri</name>
    <dbReference type="NCBI Taxonomy" id="10195"/>
    <lineage>
        <taxon>Eukaryota</taxon>
        <taxon>Metazoa</taxon>
        <taxon>Spiralia</taxon>
        <taxon>Gnathifera</taxon>
        <taxon>Rotifera</taxon>
        <taxon>Eurotatoria</taxon>
        <taxon>Monogononta</taxon>
        <taxon>Pseudotrocha</taxon>
        <taxon>Ploima</taxon>
        <taxon>Brachionidae</taxon>
        <taxon>Brachionus</taxon>
    </lineage>
</organism>
<protein>
    <submittedName>
        <fullName evidence="2">Uncharacterized protein</fullName>
    </submittedName>
</protein>
<accession>A0A3M7QU60</accession>
<name>A0A3M7QU60_BRAPC</name>
<keyword evidence="1" id="KW-1133">Transmembrane helix</keyword>
<feature type="transmembrane region" description="Helical" evidence="1">
    <location>
        <begin position="50"/>
        <end position="72"/>
    </location>
</feature>
<dbReference type="EMBL" id="REGN01005153">
    <property type="protein sequence ID" value="RNA14611.1"/>
    <property type="molecule type" value="Genomic_DNA"/>
</dbReference>
<evidence type="ECO:0000313" key="3">
    <source>
        <dbReference type="Proteomes" id="UP000276133"/>
    </source>
</evidence>
<comment type="caution">
    <text evidence="2">The sequence shown here is derived from an EMBL/GenBank/DDBJ whole genome shotgun (WGS) entry which is preliminary data.</text>
</comment>
<gene>
    <name evidence="2" type="ORF">BpHYR1_046522</name>
</gene>
<sequence length="149" mass="16911">MLLRQCIAAWGMHLTTQIKSIWLVMLEVLNQRQEAINFTIEVRTMKDLKLSAILTFLFVGMVSIPCLSIILFDIIELIAPKSNAIFMGLPSINTRLYCHDFIQFLVVKKSSVKSIHCAGPNSGKEIRKNLNFKIFAGTQHLYRAKASLE</sequence>
<keyword evidence="3" id="KW-1185">Reference proteome</keyword>
<proteinExistence type="predicted"/>
<reference evidence="2 3" key="1">
    <citation type="journal article" date="2018" name="Sci. Rep.">
        <title>Genomic signatures of local adaptation to the degree of environmental predictability in rotifers.</title>
        <authorList>
            <person name="Franch-Gras L."/>
            <person name="Hahn C."/>
            <person name="Garcia-Roger E.M."/>
            <person name="Carmona M.J."/>
            <person name="Serra M."/>
            <person name="Gomez A."/>
        </authorList>
    </citation>
    <scope>NUCLEOTIDE SEQUENCE [LARGE SCALE GENOMIC DNA]</scope>
    <source>
        <strain evidence="2">HYR1</strain>
    </source>
</reference>
<evidence type="ECO:0000313" key="2">
    <source>
        <dbReference type="EMBL" id="RNA14611.1"/>
    </source>
</evidence>
<keyword evidence="1" id="KW-0812">Transmembrane</keyword>
<keyword evidence="1" id="KW-0472">Membrane</keyword>
<evidence type="ECO:0000256" key="1">
    <source>
        <dbReference type="SAM" id="Phobius"/>
    </source>
</evidence>